<protein>
    <recommendedName>
        <fullName evidence="3 5">acylphosphatase</fullName>
        <ecNumber evidence="2 5">3.6.1.7</ecNumber>
    </recommendedName>
</protein>
<comment type="catalytic activity">
    <reaction evidence="4 5">
        <text>an acyl phosphate + H2O = a carboxylate + phosphate + H(+)</text>
        <dbReference type="Rhea" id="RHEA:14965"/>
        <dbReference type="ChEBI" id="CHEBI:15377"/>
        <dbReference type="ChEBI" id="CHEBI:15378"/>
        <dbReference type="ChEBI" id="CHEBI:29067"/>
        <dbReference type="ChEBI" id="CHEBI:43474"/>
        <dbReference type="ChEBI" id="CHEBI:59918"/>
        <dbReference type="EC" id="3.6.1.7"/>
    </reaction>
</comment>
<evidence type="ECO:0000313" key="8">
    <source>
        <dbReference type="EMBL" id="OEJ72778.1"/>
    </source>
</evidence>
<dbReference type="InterPro" id="IPR036046">
    <property type="entry name" value="Acylphosphatase-like_dom_sf"/>
</dbReference>
<dbReference type="STRING" id="1781255.BH720_22640"/>
<dbReference type="EMBL" id="MJGC01000110">
    <property type="protein sequence ID" value="OEJ72778.1"/>
    <property type="molecule type" value="Genomic_DNA"/>
</dbReference>
<evidence type="ECO:0000256" key="5">
    <source>
        <dbReference type="PROSITE-ProRule" id="PRU00520"/>
    </source>
</evidence>
<evidence type="ECO:0000256" key="1">
    <source>
        <dbReference type="ARBA" id="ARBA00005614"/>
    </source>
</evidence>
<dbReference type="EC" id="3.6.1.7" evidence="2 5"/>
<dbReference type="PANTHER" id="PTHR47268">
    <property type="entry name" value="ACYLPHOSPHATASE"/>
    <property type="match status" value="1"/>
</dbReference>
<evidence type="ECO:0000256" key="4">
    <source>
        <dbReference type="ARBA" id="ARBA00047645"/>
    </source>
</evidence>
<feature type="domain" description="Acylphosphatase-like" evidence="7">
    <location>
        <begin position="12"/>
        <end position="98"/>
    </location>
</feature>
<accession>A0A1E5QDN8</accession>
<feature type="active site" evidence="5">
    <location>
        <position position="27"/>
    </location>
</feature>
<gene>
    <name evidence="8" type="ORF">BH720_22640</name>
</gene>
<dbReference type="InterPro" id="IPR001792">
    <property type="entry name" value="Acylphosphatase-like_dom"/>
</dbReference>
<sequence length="98" mass="10834">MIDSPSPAGIIRTHVFISGKVQGVGYRFSTVEMAQRYGVKGWVRNLPDRRVEAVFEGEPEAVESLLNWCHQGPPAAVVDAVEVHSETPEGLSQFEVKR</sequence>
<evidence type="ECO:0000256" key="3">
    <source>
        <dbReference type="ARBA" id="ARBA00015991"/>
    </source>
</evidence>
<dbReference type="PANTHER" id="PTHR47268:SF4">
    <property type="entry name" value="ACYLPHOSPHATASE"/>
    <property type="match status" value="1"/>
</dbReference>
<evidence type="ECO:0000256" key="2">
    <source>
        <dbReference type="ARBA" id="ARBA00012150"/>
    </source>
</evidence>
<dbReference type="Gene3D" id="3.30.70.100">
    <property type="match status" value="1"/>
</dbReference>
<dbReference type="InterPro" id="IPR020456">
    <property type="entry name" value="Acylphosphatase"/>
</dbReference>
<keyword evidence="5" id="KW-0378">Hydrolase</keyword>
<name>A0A1E5QDN8_9CYAN</name>
<organism evidence="8">
    <name type="scientific">Desertifilum tharense IPPAS B-1220</name>
    <dbReference type="NCBI Taxonomy" id="1781255"/>
    <lineage>
        <taxon>Bacteria</taxon>
        <taxon>Bacillati</taxon>
        <taxon>Cyanobacteriota</taxon>
        <taxon>Cyanophyceae</taxon>
        <taxon>Desertifilales</taxon>
        <taxon>Desertifilaceae</taxon>
        <taxon>Desertifilum</taxon>
    </lineage>
</organism>
<dbReference type="OrthoDB" id="9808093at2"/>
<dbReference type="AlphaFoldDB" id="A0A1E5QDN8"/>
<comment type="caution">
    <text evidence="8">The sequence shown here is derived from an EMBL/GenBank/DDBJ whole genome shotgun (WGS) entry which is preliminary data.</text>
</comment>
<feature type="active site" evidence="5">
    <location>
        <position position="45"/>
    </location>
</feature>
<dbReference type="Pfam" id="PF00708">
    <property type="entry name" value="Acylphosphatase"/>
    <property type="match status" value="1"/>
</dbReference>
<proteinExistence type="inferred from homology"/>
<comment type="similarity">
    <text evidence="1 6">Belongs to the acylphosphatase family.</text>
</comment>
<dbReference type="SUPFAM" id="SSF54975">
    <property type="entry name" value="Acylphosphatase/BLUF domain-like"/>
    <property type="match status" value="1"/>
</dbReference>
<dbReference type="RefSeq" id="WP_069969493.1">
    <property type="nucleotide sequence ID" value="NZ_CM124774.1"/>
</dbReference>
<evidence type="ECO:0000259" key="7">
    <source>
        <dbReference type="PROSITE" id="PS51160"/>
    </source>
</evidence>
<evidence type="ECO:0000256" key="6">
    <source>
        <dbReference type="RuleBase" id="RU004168"/>
    </source>
</evidence>
<reference evidence="8" key="1">
    <citation type="submission" date="2016-09" db="EMBL/GenBank/DDBJ databases">
        <title>Draft genome of thermotolerant cyanobacterium Desertifilum sp. strain IPPAS B-1220.</title>
        <authorList>
            <person name="Sinetova M.A."/>
            <person name="Bolakhan K."/>
            <person name="Zayadan B.K."/>
            <person name="Mironov K.S."/>
            <person name="Ustinova V."/>
            <person name="Kupriyanova E.V."/>
            <person name="Sidorov R.A."/>
            <person name="Skrypnik A.N."/>
            <person name="Gogoleva N.E."/>
            <person name="Gogolev Y.V."/>
            <person name="Los D.A."/>
        </authorList>
    </citation>
    <scope>NUCLEOTIDE SEQUENCE [LARGE SCALE GENOMIC DNA]</scope>
    <source>
        <strain evidence="8">IPPAS B-1220</strain>
    </source>
</reference>
<dbReference type="GO" id="GO:0003998">
    <property type="term" value="F:acylphosphatase activity"/>
    <property type="evidence" value="ECO:0007669"/>
    <property type="project" value="UniProtKB-EC"/>
</dbReference>
<dbReference type="PROSITE" id="PS51160">
    <property type="entry name" value="ACYLPHOSPHATASE_3"/>
    <property type="match status" value="1"/>
</dbReference>